<evidence type="ECO:0000313" key="12">
    <source>
        <dbReference type="Proteomes" id="UP000184038"/>
    </source>
</evidence>
<dbReference type="GO" id="GO:0016740">
    <property type="term" value="F:transferase activity"/>
    <property type="evidence" value="ECO:0007669"/>
    <property type="project" value="UniProtKB-ARBA"/>
</dbReference>
<feature type="binding site" evidence="9">
    <location>
        <begin position="427"/>
        <end position="430"/>
    </location>
    <ligand>
        <name>ATP</name>
        <dbReference type="ChEBI" id="CHEBI:30616"/>
    </ligand>
</feature>
<dbReference type="PANTHER" id="PTHR43450">
    <property type="entry name" value="ASPARTYL-TRNA SYNTHETASE"/>
    <property type="match status" value="1"/>
</dbReference>
<evidence type="ECO:0000259" key="10">
    <source>
        <dbReference type="PROSITE" id="PS50862"/>
    </source>
</evidence>
<dbReference type="InterPro" id="IPR045864">
    <property type="entry name" value="aa-tRNA-synth_II/BPL/LPL"/>
</dbReference>
<sequence length="456" mass="52413">MEFISGIKEKETVSIYDIILGGDAVGNRETGIAMESETVRLNGAIHTIRDMSEFAFIVLRKQEGVVQCVFTEGSVSFDLKSLKEGATVEVQGVVAKEDRAPNGFEIRLTDIKVLSMPSYDTMLPIPISKWKLKTSLETKLSLRPISLRNIRERAIFKIQEGIVRGFRDFMFEQKFTEVRTPKIVAGNAEGGANVFKLEYFGKKAFLAQSPQFYKQTMVGVYDRVFEVAPVFRAEKHNTTRHLNEYTSMDFEMGYIDGFEDIMEMEQSMLDHTFKFLEKEYSKELQILGVKLPDVSKIPTVRFDEAKQLVSEKYDRKIKNPYDLEPEEEILIGKYFSEECGSDFVFVTHYPSKKRPFYAMDDPTDSKFTLSFDLLFKGMEITTGGQRIHNYDEQVAKMVERGMDPEDFTDYLMIHKYGMPPHGGLGIGLERLTMRLLDEQNVRETTLFPRDVSRLEP</sequence>
<dbReference type="GO" id="GO:0005829">
    <property type="term" value="C:cytosol"/>
    <property type="evidence" value="ECO:0007669"/>
    <property type="project" value="TreeGrafter"/>
</dbReference>
<comment type="function">
    <text evidence="9">Aspartyl-tRNA synthetase with relaxed tRNA specificity since it is able to aspartylate not only its cognate tRNA(Asp) but also tRNA(Asn). Reaction proceeds in two steps: L-aspartate is first activated by ATP to form Asp-AMP and then transferred to the acceptor end of tRNA(Asp/Asn).</text>
</comment>
<dbReference type="CDD" id="cd00776">
    <property type="entry name" value="AsxRS_core"/>
    <property type="match status" value="1"/>
</dbReference>
<comment type="subcellular location">
    <subcellularLocation>
        <location evidence="1 9">Cytoplasm</location>
    </subcellularLocation>
</comment>
<dbReference type="InterPro" id="IPR004523">
    <property type="entry name" value="Asp-tRNA_synthase_2"/>
</dbReference>
<feature type="site" description="Important for tRNA non-discrimination" evidence="9">
    <location>
        <position position="101"/>
    </location>
</feature>
<dbReference type="PRINTS" id="PR01042">
    <property type="entry name" value="TRNASYNTHASP"/>
</dbReference>
<comment type="subunit">
    <text evidence="9">Homodimer.</text>
</comment>
<keyword evidence="6 9" id="KW-0067">ATP-binding</keyword>
<dbReference type="GO" id="GO:0050560">
    <property type="term" value="F:aspartate-tRNA(Asn) ligase activity"/>
    <property type="evidence" value="ECO:0007669"/>
    <property type="project" value="UniProtKB-EC"/>
</dbReference>
<dbReference type="RefSeq" id="WP_073289676.1">
    <property type="nucleotide sequence ID" value="NZ_FRCP01000018.1"/>
</dbReference>
<evidence type="ECO:0000256" key="9">
    <source>
        <dbReference type="HAMAP-Rule" id="MF_02075"/>
    </source>
</evidence>
<feature type="binding site" evidence="9">
    <location>
        <position position="379"/>
    </location>
    <ligand>
        <name>ATP</name>
        <dbReference type="ChEBI" id="CHEBI:30616"/>
    </ligand>
</feature>
<keyword evidence="4 9" id="KW-0436">Ligase</keyword>
<dbReference type="GO" id="GO:0004815">
    <property type="term" value="F:aspartate-tRNA ligase activity"/>
    <property type="evidence" value="ECO:0007669"/>
    <property type="project" value="UniProtKB-UniRule"/>
</dbReference>
<feature type="region of interest" description="Aspartate" evidence="9">
    <location>
        <begin position="211"/>
        <end position="214"/>
    </location>
</feature>
<evidence type="ECO:0000256" key="1">
    <source>
        <dbReference type="ARBA" id="ARBA00004496"/>
    </source>
</evidence>
<keyword evidence="12" id="KW-1185">Reference proteome</keyword>
<dbReference type="InterPro" id="IPR004365">
    <property type="entry name" value="NA-bd_OB_tRNA"/>
</dbReference>
<dbReference type="HAMAP" id="MF_02075">
    <property type="entry name" value="Asp_tRNA_synth_type2"/>
    <property type="match status" value="1"/>
</dbReference>
<dbReference type="AlphaFoldDB" id="A0A1M7LX10"/>
<feature type="binding site" evidence="9">
    <location>
        <begin position="232"/>
        <end position="234"/>
    </location>
    <ligand>
        <name>ATP</name>
        <dbReference type="ChEBI" id="CHEBI:30616"/>
    </ligand>
</feature>
<feature type="binding site" evidence="9">
    <location>
        <position position="386"/>
    </location>
    <ligand>
        <name>L-aspartate</name>
        <dbReference type="ChEBI" id="CHEBI:29991"/>
    </ligand>
</feature>
<dbReference type="Proteomes" id="UP000184038">
    <property type="component" value="Unassembled WGS sequence"/>
</dbReference>
<evidence type="ECO:0000256" key="4">
    <source>
        <dbReference type="ARBA" id="ARBA00022598"/>
    </source>
</evidence>
<dbReference type="Gene3D" id="2.40.50.140">
    <property type="entry name" value="Nucleic acid-binding proteins"/>
    <property type="match status" value="1"/>
</dbReference>
<dbReference type="STRING" id="1120996.SAMN02746066_03479"/>
<keyword evidence="5 9" id="KW-0547">Nucleotide-binding</keyword>
<feature type="domain" description="Aminoacyl-transfer RNA synthetases class-II family profile" evidence="10">
    <location>
        <begin position="156"/>
        <end position="456"/>
    </location>
</feature>
<dbReference type="GO" id="GO:0017101">
    <property type="term" value="C:aminoacyl-tRNA synthetase multienzyme complex"/>
    <property type="evidence" value="ECO:0007669"/>
    <property type="project" value="TreeGrafter"/>
</dbReference>
<dbReference type="Gene3D" id="3.30.930.10">
    <property type="entry name" value="Bira Bifunctional Protein, Domain 2"/>
    <property type="match status" value="1"/>
</dbReference>
<accession>A0A1M7LX10</accession>
<dbReference type="InterPro" id="IPR004364">
    <property type="entry name" value="Aa-tRNA-synt_II"/>
</dbReference>
<dbReference type="GO" id="GO:0006422">
    <property type="term" value="P:aspartyl-tRNA aminoacylation"/>
    <property type="evidence" value="ECO:0007669"/>
    <property type="project" value="UniProtKB-UniRule"/>
</dbReference>
<feature type="binding site" evidence="9">
    <location>
        <position position="382"/>
    </location>
    <ligand>
        <name>L-aspartate</name>
        <dbReference type="ChEBI" id="CHEBI:29991"/>
    </ligand>
</feature>
<dbReference type="PROSITE" id="PS50862">
    <property type="entry name" value="AA_TRNA_LIGASE_II"/>
    <property type="match status" value="1"/>
</dbReference>
<dbReference type="EMBL" id="FRCP01000018">
    <property type="protein sequence ID" value="SHM82856.1"/>
    <property type="molecule type" value="Genomic_DNA"/>
</dbReference>
<evidence type="ECO:0000313" key="11">
    <source>
        <dbReference type="EMBL" id="SHM82856.1"/>
    </source>
</evidence>
<dbReference type="InterPro" id="IPR002312">
    <property type="entry name" value="Asp/Asn-tRNA-synth_IIb"/>
</dbReference>
<dbReference type="GO" id="GO:0003723">
    <property type="term" value="F:RNA binding"/>
    <property type="evidence" value="ECO:0007669"/>
    <property type="project" value="TreeGrafter"/>
</dbReference>
<gene>
    <name evidence="9" type="primary">aspS</name>
    <name evidence="11" type="ORF">SAMN02746066_03479</name>
</gene>
<evidence type="ECO:0000256" key="8">
    <source>
        <dbReference type="ARBA" id="ARBA00023146"/>
    </source>
</evidence>
<feature type="binding site" evidence="9">
    <location>
        <position position="232"/>
    </location>
    <ligand>
        <name>L-aspartate</name>
        <dbReference type="ChEBI" id="CHEBI:29991"/>
    </ligand>
</feature>
<dbReference type="GO" id="GO:0140096">
    <property type="term" value="F:catalytic activity, acting on a protein"/>
    <property type="evidence" value="ECO:0007669"/>
    <property type="project" value="UniProtKB-ARBA"/>
</dbReference>
<evidence type="ECO:0000256" key="5">
    <source>
        <dbReference type="ARBA" id="ARBA00022741"/>
    </source>
</evidence>
<feature type="binding site" evidence="9">
    <location>
        <position position="189"/>
    </location>
    <ligand>
        <name>L-aspartate</name>
        <dbReference type="ChEBI" id="CHEBI:29991"/>
    </ligand>
</feature>
<keyword evidence="3 9" id="KW-0963">Cytoplasm</keyword>
<dbReference type="InterPro" id="IPR012340">
    <property type="entry name" value="NA-bd_OB-fold"/>
</dbReference>
<reference evidence="11 12" key="1">
    <citation type="submission" date="2016-11" db="EMBL/GenBank/DDBJ databases">
        <authorList>
            <person name="Jaros S."/>
            <person name="Januszkiewicz K."/>
            <person name="Wedrychowicz H."/>
        </authorList>
    </citation>
    <scope>NUCLEOTIDE SEQUENCE [LARGE SCALE GENOMIC DNA]</scope>
    <source>
        <strain evidence="11 12">DSM 15930</strain>
    </source>
</reference>
<dbReference type="OrthoDB" id="9762036at2"/>
<dbReference type="GO" id="GO:0005524">
    <property type="term" value="F:ATP binding"/>
    <property type="evidence" value="ECO:0007669"/>
    <property type="project" value="UniProtKB-UniRule"/>
</dbReference>
<protein>
    <recommendedName>
        <fullName evidence="9">Aspartate--tRNA(Asp/Asn) ligase</fullName>
        <ecNumber evidence="9">6.1.1.23</ecNumber>
    </recommendedName>
    <alternativeName>
        <fullName evidence="9">Aspartyl-tRNA synthetase</fullName>
        <shortName evidence="9">AspRS</shortName>
    </alternativeName>
    <alternativeName>
        <fullName evidence="9">Non-discriminating aspartyl-tRNA synthetase</fullName>
        <shortName evidence="9">ND-AspRS</shortName>
    </alternativeName>
</protein>
<evidence type="ECO:0000256" key="6">
    <source>
        <dbReference type="ARBA" id="ARBA00022840"/>
    </source>
</evidence>
<dbReference type="Pfam" id="PF01336">
    <property type="entry name" value="tRNA_anti-codon"/>
    <property type="match status" value="1"/>
</dbReference>
<dbReference type="PANTHER" id="PTHR43450:SF1">
    <property type="entry name" value="ASPARTATE--TRNA LIGASE, CYTOPLASMIC"/>
    <property type="match status" value="1"/>
</dbReference>
<dbReference type="Pfam" id="PF00152">
    <property type="entry name" value="tRNA-synt_2"/>
    <property type="match status" value="1"/>
</dbReference>
<name>A0A1M7LX10_9FIRM</name>
<proteinExistence type="inferred from homology"/>
<dbReference type="NCBIfam" id="TIGR00458">
    <property type="entry name" value="aspS_nondisc"/>
    <property type="match status" value="1"/>
</dbReference>
<keyword evidence="8 9" id="KW-0030">Aminoacyl-tRNA synthetase</keyword>
<keyword evidence="7 9" id="KW-0648">Protein biosynthesis</keyword>
<comment type="similarity">
    <text evidence="2 9">Belongs to the class-II aminoacyl-tRNA synthetase family. Type 2 subfamily.</text>
</comment>
<evidence type="ECO:0000256" key="3">
    <source>
        <dbReference type="ARBA" id="ARBA00022490"/>
    </source>
</evidence>
<dbReference type="SUPFAM" id="SSF50249">
    <property type="entry name" value="Nucleic acid-binding proteins"/>
    <property type="match status" value="1"/>
</dbReference>
<dbReference type="InterPro" id="IPR006195">
    <property type="entry name" value="aa-tRNA-synth_II"/>
</dbReference>
<evidence type="ECO:0000256" key="2">
    <source>
        <dbReference type="ARBA" id="ARBA00005312"/>
    </source>
</evidence>
<dbReference type="SUPFAM" id="SSF55681">
    <property type="entry name" value="Class II aaRS and biotin synthetases"/>
    <property type="match status" value="1"/>
</dbReference>
<dbReference type="FunFam" id="3.30.930.10:FF:000038">
    <property type="entry name" value="Aspartate--tRNA ligase"/>
    <property type="match status" value="1"/>
</dbReference>
<organism evidence="11 12">
    <name type="scientific">Anaerosporobacter mobilis DSM 15930</name>
    <dbReference type="NCBI Taxonomy" id="1120996"/>
    <lineage>
        <taxon>Bacteria</taxon>
        <taxon>Bacillati</taxon>
        <taxon>Bacillota</taxon>
        <taxon>Clostridia</taxon>
        <taxon>Lachnospirales</taxon>
        <taxon>Lachnospiraceae</taxon>
        <taxon>Anaerosporobacter</taxon>
    </lineage>
</organism>
<comment type="catalytic activity">
    <reaction evidence="9">
        <text>tRNA(Asx) + L-aspartate + ATP = L-aspartyl-tRNA(Asx) + AMP + diphosphate</text>
        <dbReference type="Rhea" id="RHEA:18349"/>
        <dbReference type="Rhea" id="RHEA-COMP:9710"/>
        <dbReference type="Rhea" id="RHEA-COMP:9711"/>
        <dbReference type="ChEBI" id="CHEBI:29991"/>
        <dbReference type="ChEBI" id="CHEBI:30616"/>
        <dbReference type="ChEBI" id="CHEBI:33019"/>
        <dbReference type="ChEBI" id="CHEBI:78442"/>
        <dbReference type="ChEBI" id="CHEBI:78516"/>
        <dbReference type="ChEBI" id="CHEBI:456215"/>
        <dbReference type="EC" id="6.1.1.23"/>
    </reaction>
</comment>
<feature type="binding site" evidence="9">
    <location>
        <begin position="240"/>
        <end position="242"/>
    </location>
    <ligand>
        <name>ATP</name>
        <dbReference type="ChEBI" id="CHEBI:30616"/>
    </ligand>
</feature>
<dbReference type="EC" id="6.1.1.23" evidence="9"/>
<dbReference type="NCBIfam" id="NF003483">
    <property type="entry name" value="PRK05159.1"/>
    <property type="match status" value="1"/>
</dbReference>
<evidence type="ECO:0000256" key="7">
    <source>
        <dbReference type="ARBA" id="ARBA00022917"/>
    </source>
</evidence>